<dbReference type="GO" id="GO:0003723">
    <property type="term" value="F:RNA binding"/>
    <property type="evidence" value="ECO:0007669"/>
    <property type="project" value="InterPro"/>
</dbReference>
<feature type="signal peptide" evidence="8">
    <location>
        <begin position="1"/>
        <end position="23"/>
    </location>
</feature>
<evidence type="ECO:0000256" key="4">
    <source>
        <dbReference type="ARBA" id="ARBA00022801"/>
    </source>
</evidence>
<evidence type="ECO:0000256" key="7">
    <source>
        <dbReference type="RuleBase" id="RU004328"/>
    </source>
</evidence>
<dbReference type="AlphaFoldDB" id="A0AAD8MLH9"/>
<dbReference type="SUPFAM" id="SSF55895">
    <property type="entry name" value="Ribonuclease Rh-like"/>
    <property type="match status" value="1"/>
</dbReference>
<dbReference type="CDD" id="cd01061">
    <property type="entry name" value="RNase_T2_euk"/>
    <property type="match status" value="1"/>
</dbReference>
<evidence type="ECO:0000313" key="10">
    <source>
        <dbReference type="Proteomes" id="UP001237642"/>
    </source>
</evidence>
<organism evidence="9 10">
    <name type="scientific">Heracleum sosnowskyi</name>
    <dbReference type="NCBI Taxonomy" id="360622"/>
    <lineage>
        <taxon>Eukaryota</taxon>
        <taxon>Viridiplantae</taxon>
        <taxon>Streptophyta</taxon>
        <taxon>Embryophyta</taxon>
        <taxon>Tracheophyta</taxon>
        <taxon>Spermatophyta</taxon>
        <taxon>Magnoliopsida</taxon>
        <taxon>eudicotyledons</taxon>
        <taxon>Gunneridae</taxon>
        <taxon>Pentapetalae</taxon>
        <taxon>asterids</taxon>
        <taxon>campanulids</taxon>
        <taxon>Apiales</taxon>
        <taxon>Apiaceae</taxon>
        <taxon>Apioideae</taxon>
        <taxon>apioid superclade</taxon>
        <taxon>Tordylieae</taxon>
        <taxon>Tordyliinae</taxon>
        <taxon>Heracleum</taxon>
    </lineage>
</organism>
<dbReference type="InterPro" id="IPR001568">
    <property type="entry name" value="RNase_T2-like"/>
</dbReference>
<dbReference type="GO" id="GO:0033897">
    <property type="term" value="F:ribonuclease T2 activity"/>
    <property type="evidence" value="ECO:0007669"/>
    <property type="project" value="InterPro"/>
</dbReference>
<reference evidence="9" key="2">
    <citation type="submission" date="2023-05" db="EMBL/GenBank/DDBJ databases">
        <authorList>
            <person name="Schelkunov M.I."/>
        </authorList>
    </citation>
    <scope>NUCLEOTIDE SEQUENCE</scope>
    <source>
        <strain evidence="9">Hsosn_3</strain>
        <tissue evidence="9">Leaf</tissue>
    </source>
</reference>
<sequence length="226" mass="25266">MKVNKSVFIALLAIHSLSVVCAARNPDFFYFIQQWPGSFFDTNQKHCYPTGGKPAADFVIAGLQPYYIDGSFPSNCTTNAPYNQSKIIHLISRMKKSWPSLSCPSNNGFSLWSREWKQHGACSESVLDQHSYFKSALNLKYKVNLLQKLRDAGIKPDGKLYSTDSVMEAIRAETGYYPGVKCNSDKSGKLQLHQIYICVDTSATRFIECPGLPNFGCTSNIKFAAF</sequence>
<dbReference type="Gene3D" id="3.90.730.10">
    <property type="entry name" value="Ribonuclease T2-like"/>
    <property type="match status" value="1"/>
</dbReference>
<proteinExistence type="inferred from homology"/>
<evidence type="ECO:0000256" key="5">
    <source>
        <dbReference type="ARBA" id="ARBA00023157"/>
    </source>
</evidence>
<evidence type="ECO:0000256" key="8">
    <source>
        <dbReference type="SAM" id="SignalP"/>
    </source>
</evidence>
<dbReference type="EMBL" id="JAUIZM010000007">
    <property type="protein sequence ID" value="KAK1376473.1"/>
    <property type="molecule type" value="Genomic_DNA"/>
</dbReference>
<comment type="caution">
    <text evidence="9">The sequence shown here is derived from an EMBL/GenBank/DDBJ whole genome shotgun (WGS) entry which is preliminary data.</text>
</comment>
<dbReference type="PANTHER" id="PTHR11240">
    <property type="entry name" value="RIBONUCLEASE T2"/>
    <property type="match status" value="1"/>
</dbReference>
<evidence type="ECO:0000313" key="9">
    <source>
        <dbReference type="EMBL" id="KAK1376473.1"/>
    </source>
</evidence>
<keyword evidence="8" id="KW-0732">Signal</keyword>
<keyword evidence="4" id="KW-0378">Hydrolase</keyword>
<name>A0AAD8MLH9_9APIA</name>
<comment type="similarity">
    <text evidence="1 7">Belongs to the RNase T2 family.</text>
</comment>
<evidence type="ECO:0000256" key="3">
    <source>
        <dbReference type="ARBA" id="ARBA00022759"/>
    </source>
</evidence>
<reference evidence="9" key="1">
    <citation type="submission" date="2023-02" db="EMBL/GenBank/DDBJ databases">
        <title>Genome of toxic invasive species Heracleum sosnowskyi carries increased number of genes despite the absence of recent whole-genome duplications.</title>
        <authorList>
            <person name="Schelkunov M."/>
            <person name="Shtratnikova V."/>
            <person name="Makarenko M."/>
            <person name="Klepikova A."/>
            <person name="Omelchenko D."/>
            <person name="Novikova G."/>
            <person name="Obukhova E."/>
            <person name="Bogdanov V."/>
            <person name="Penin A."/>
            <person name="Logacheva M."/>
        </authorList>
    </citation>
    <scope>NUCLEOTIDE SEQUENCE</scope>
    <source>
        <strain evidence="9">Hsosn_3</strain>
        <tissue evidence="9">Leaf</tissue>
    </source>
</reference>
<dbReference type="GO" id="GO:0016787">
    <property type="term" value="F:hydrolase activity"/>
    <property type="evidence" value="ECO:0007669"/>
    <property type="project" value="UniProtKB-KW"/>
</dbReference>
<feature type="chain" id="PRO_5042147977" evidence="8">
    <location>
        <begin position="24"/>
        <end position="226"/>
    </location>
</feature>
<dbReference type="PANTHER" id="PTHR11240:SF75">
    <property type="entry name" value="RIBONUCLEASE 3"/>
    <property type="match status" value="1"/>
</dbReference>
<dbReference type="GO" id="GO:0005576">
    <property type="term" value="C:extracellular region"/>
    <property type="evidence" value="ECO:0007669"/>
    <property type="project" value="TreeGrafter"/>
</dbReference>
<keyword evidence="5" id="KW-1015">Disulfide bond</keyword>
<gene>
    <name evidence="9" type="ORF">POM88_032666</name>
</gene>
<keyword evidence="10" id="KW-1185">Reference proteome</keyword>
<dbReference type="InterPro" id="IPR033697">
    <property type="entry name" value="Ribonuclease_T2_eukaryotic"/>
</dbReference>
<evidence type="ECO:0000256" key="6">
    <source>
        <dbReference type="ARBA" id="ARBA00023239"/>
    </source>
</evidence>
<evidence type="ECO:0000256" key="2">
    <source>
        <dbReference type="ARBA" id="ARBA00022722"/>
    </source>
</evidence>
<dbReference type="Pfam" id="PF00445">
    <property type="entry name" value="Ribonuclease_T2"/>
    <property type="match status" value="1"/>
</dbReference>
<accession>A0AAD8MLH9</accession>
<keyword evidence="6" id="KW-0456">Lyase</keyword>
<dbReference type="GO" id="GO:0006401">
    <property type="term" value="P:RNA catabolic process"/>
    <property type="evidence" value="ECO:0007669"/>
    <property type="project" value="TreeGrafter"/>
</dbReference>
<dbReference type="Proteomes" id="UP001237642">
    <property type="component" value="Unassembled WGS sequence"/>
</dbReference>
<keyword evidence="3" id="KW-0255">Endonuclease</keyword>
<keyword evidence="2" id="KW-0540">Nuclease</keyword>
<protein>
    <submittedName>
        <fullName evidence="9">Ribonuclease T(2)</fullName>
    </submittedName>
</protein>
<dbReference type="InterPro" id="IPR036430">
    <property type="entry name" value="RNase_T2-like_sf"/>
</dbReference>
<evidence type="ECO:0000256" key="1">
    <source>
        <dbReference type="ARBA" id="ARBA00007469"/>
    </source>
</evidence>